<keyword evidence="1" id="KW-0812">Transmembrane</keyword>
<gene>
    <name evidence="3" type="ORF">PLEPLA_LOCUS24952</name>
</gene>
<protein>
    <recommendedName>
        <fullName evidence="2">Neurotransmitter-gated ion-channel transmembrane domain-containing protein</fullName>
    </recommendedName>
</protein>
<dbReference type="InterPro" id="IPR038050">
    <property type="entry name" value="Neuro_actylchol_rec"/>
</dbReference>
<dbReference type="InterPro" id="IPR036719">
    <property type="entry name" value="Neuro-gated_channel_TM_sf"/>
</dbReference>
<keyword evidence="1" id="KW-1133">Transmembrane helix</keyword>
<evidence type="ECO:0000313" key="3">
    <source>
        <dbReference type="EMBL" id="CAB1436919.1"/>
    </source>
</evidence>
<sequence>MHRTRSYFSSIPKSFSISSKQVDISLGMDSGDLLAWMPDEFSPAHKVRRSSFYIFNLLLPCFLISFLAPLGFYMPADSGEKVSLGVTVLLALTVFQLLVAESMPPAESMPYIEFCIRDSVEPCAQMLVEVFLQDIASLRGEREAVAAFRPWRDGRRESSLPPSAGWKKREILGRPLLILAPVTSQVLDQSDQ</sequence>
<keyword evidence="1" id="KW-0472">Membrane</keyword>
<organism evidence="3 4">
    <name type="scientific">Pleuronectes platessa</name>
    <name type="common">European plaice</name>
    <dbReference type="NCBI Taxonomy" id="8262"/>
    <lineage>
        <taxon>Eukaryota</taxon>
        <taxon>Metazoa</taxon>
        <taxon>Chordata</taxon>
        <taxon>Craniata</taxon>
        <taxon>Vertebrata</taxon>
        <taxon>Euteleostomi</taxon>
        <taxon>Actinopterygii</taxon>
        <taxon>Neopterygii</taxon>
        <taxon>Teleostei</taxon>
        <taxon>Neoteleostei</taxon>
        <taxon>Acanthomorphata</taxon>
        <taxon>Carangaria</taxon>
        <taxon>Pleuronectiformes</taxon>
        <taxon>Pleuronectoidei</taxon>
        <taxon>Pleuronectidae</taxon>
        <taxon>Pleuronectes</taxon>
    </lineage>
</organism>
<dbReference type="InterPro" id="IPR006029">
    <property type="entry name" value="Neurotrans-gated_channel_TM"/>
</dbReference>
<dbReference type="CDD" id="cd19051">
    <property type="entry name" value="LGIC_TM_cation"/>
    <property type="match status" value="1"/>
</dbReference>
<dbReference type="InterPro" id="IPR006201">
    <property type="entry name" value="Neur_channel"/>
</dbReference>
<feature type="transmembrane region" description="Helical" evidence="1">
    <location>
        <begin position="82"/>
        <end position="100"/>
    </location>
</feature>
<dbReference type="GO" id="GO:0016020">
    <property type="term" value="C:membrane"/>
    <property type="evidence" value="ECO:0007669"/>
    <property type="project" value="InterPro"/>
</dbReference>
<dbReference type="AlphaFoldDB" id="A0A9N7UU86"/>
<dbReference type="Pfam" id="PF02932">
    <property type="entry name" value="Neur_chan_memb"/>
    <property type="match status" value="1"/>
</dbReference>
<accession>A0A9N7UU86</accession>
<dbReference type="PANTHER" id="PTHR18945">
    <property type="entry name" value="NEUROTRANSMITTER GATED ION CHANNEL"/>
    <property type="match status" value="1"/>
</dbReference>
<dbReference type="SUPFAM" id="SSF90112">
    <property type="entry name" value="Neurotransmitter-gated ion-channel transmembrane pore"/>
    <property type="match status" value="1"/>
</dbReference>
<dbReference type="GO" id="GO:0004888">
    <property type="term" value="F:transmembrane signaling receptor activity"/>
    <property type="evidence" value="ECO:0007669"/>
    <property type="project" value="InterPro"/>
</dbReference>
<name>A0A9N7UU86_PLEPL</name>
<reference evidence="3" key="1">
    <citation type="submission" date="2020-03" db="EMBL/GenBank/DDBJ databases">
        <authorList>
            <person name="Weist P."/>
        </authorList>
    </citation>
    <scope>NUCLEOTIDE SEQUENCE</scope>
</reference>
<feature type="transmembrane region" description="Helical" evidence="1">
    <location>
        <begin position="52"/>
        <end position="76"/>
    </location>
</feature>
<comment type="caution">
    <text evidence="3">The sequence shown here is derived from an EMBL/GenBank/DDBJ whole genome shotgun (WGS) entry which is preliminary data.</text>
</comment>
<keyword evidence="4" id="KW-1185">Reference proteome</keyword>
<dbReference type="Gene3D" id="1.20.58.390">
    <property type="entry name" value="Neurotransmitter-gated ion-channel transmembrane domain"/>
    <property type="match status" value="1"/>
</dbReference>
<dbReference type="GO" id="GO:0005216">
    <property type="term" value="F:monoatomic ion channel activity"/>
    <property type="evidence" value="ECO:0007669"/>
    <property type="project" value="InterPro"/>
</dbReference>
<proteinExistence type="predicted"/>
<feature type="domain" description="Neurotransmitter-gated ion-channel transmembrane" evidence="2">
    <location>
        <begin position="57"/>
        <end position="105"/>
    </location>
</feature>
<evidence type="ECO:0000256" key="1">
    <source>
        <dbReference type="SAM" id="Phobius"/>
    </source>
</evidence>
<evidence type="ECO:0000259" key="2">
    <source>
        <dbReference type="Pfam" id="PF02932"/>
    </source>
</evidence>
<evidence type="ECO:0000313" key="4">
    <source>
        <dbReference type="Proteomes" id="UP001153269"/>
    </source>
</evidence>
<dbReference type="Proteomes" id="UP001153269">
    <property type="component" value="Unassembled WGS sequence"/>
</dbReference>
<dbReference type="EMBL" id="CADEAL010001957">
    <property type="protein sequence ID" value="CAB1436919.1"/>
    <property type="molecule type" value="Genomic_DNA"/>
</dbReference>